<keyword evidence="1" id="KW-0812">Transmembrane</keyword>
<dbReference type="InterPro" id="IPR029062">
    <property type="entry name" value="Class_I_gatase-like"/>
</dbReference>
<dbReference type="EMBL" id="FNJU01000012">
    <property type="protein sequence ID" value="SDP91937.1"/>
    <property type="molecule type" value="Genomic_DNA"/>
</dbReference>
<proteinExistence type="predicted"/>
<accession>A0A1H0WMR7</accession>
<feature type="transmembrane region" description="Helical" evidence="1">
    <location>
        <begin position="369"/>
        <end position="388"/>
    </location>
</feature>
<reference evidence="3" key="1">
    <citation type="submission" date="2016-10" db="EMBL/GenBank/DDBJ databases">
        <authorList>
            <person name="Varghese N."/>
            <person name="Submissions S."/>
        </authorList>
    </citation>
    <scope>NUCLEOTIDE SEQUENCE [LARGE SCALE GENOMIC DNA]</scope>
    <source>
        <strain evidence="3">IBRC-M10078</strain>
    </source>
</reference>
<protein>
    <submittedName>
        <fullName evidence="2">Uncharacterized protein</fullName>
    </submittedName>
</protein>
<dbReference type="Proteomes" id="UP000199159">
    <property type="component" value="Unassembled WGS sequence"/>
</dbReference>
<keyword evidence="1" id="KW-1133">Transmembrane helix</keyword>
<keyword evidence="3" id="KW-1185">Reference proteome</keyword>
<evidence type="ECO:0000313" key="2">
    <source>
        <dbReference type="EMBL" id="SDP91937.1"/>
    </source>
</evidence>
<dbReference type="SUPFAM" id="SSF52317">
    <property type="entry name" value="Class I glutamine amidotransferase-like"/>
    <property type="match status" value="1"/>
</dbReference>
<evidence type="ECO:0000313" key="3">
    <source>
        <dbReference type="Proteomes" id="UP000199159"/>
    </source>
</evidence>
<dbReference type="STRING" id="930152.SAMN05216565_11285"/>
<gene>
    <name evidence="2" type="ORF">SAMN05216565_11285</name>
</gene>
<evidence type="ECO:0000256" key="1">
    <source>
        <dbReference type="SAM" id="Phobius"/>
    </source>
</evidence>
<sequence length="795" mass="88757">MQKYIKLLISFILLLVVFVSTPLPIGAERVQIKITVDEGFDGKVKRGEGFPVNVKLENNGEAFSGDLLVNFNPSYNSGGALLLPVELPEGSTKTYQLSLPGMTEDGYSYNQNTEMIQLYKGDWKKGDKVTFSGDKIIKPRFINANELVIGVLSENYDRLKELRVLPSTSAQMLPLEEEMIPKQGLGLETVDYLIIDEYAVSELDDQQQQAIKEWIQSGGVLVAGAAPDASSSYGELYSILPMKLENESFGSVDFLKSTETETIPFESINLFTGAVEKEAQVLNTSAGLPATIKKEFGNGAILQTSFSLGDQPLSTWKGYSTWFKAFIDQAGMSNTNANHYGQDLYDRMYWEFVETNEYFPASNYSIPQLIVIMLIYLVVIVPILYVVLRKLDKREHTWWIIPSIALVMSIIVFSLGAKDRIAESQLNQMGVYQVKDGTLVGLQASTLLSNTSGEYKIQVPKGQFYPIPHLSDNIQGFDPSTGAVLEEKREVNEVVFPNVGYWSTKTIYGKAQKEIEGAFTANLSLKNNQLTGTIQNGFPYDFEELFIWSGNTKFKLGAVKEGETIKVDQKIKQNFLAGPLMLSNAGMHQQTDLEKMKIEKLEYAASSFLLGSMQGKNNQPLIAGITKDSIVDVTLEGKKEKQKNLNLILSPFVAQSDLTGEFTLTNEMLNSKMEVIRGVIHEENVSGSVNEIFMEDGEYEYIHQFPEQLKGKQVEITSLNLKINNQFTQYSILNRETGEYFEINPDQKSVTLNKDSQVNQYFSKEGELLIRINKSGNGDPYVILPTITVKGVVAP</sequence>
<organism evidence="2 3">
    <name type="scientific">Litchfieldia salsa</name>
    <dbReference type="NCBI Taxonomy" id="930152"/>
    <lineage>
        <taxon>Bacteria</taxon>
        <taxon>Bacillati</taxon>
        <taxon>Bacillota</taxon>
        <taxon>Bacilli</taxon>
        <taxon>Bacillales</taxon>
        <taxon>Bacillaceae</taxon>
        <taxon>Litchfieldia</taxon>
    </lineage>
</organism>
<name>A0A1H0WMR7_9BACI</name>
<keyword evidence="1" id="KW-0472">Membrane</keyword>
<dbReference type="AlphaFoldDB" id="A0A1H0WMR7"/>
<dbReference type="RefSeq" id="WP_090858103.1">
    <property type="nucleotide sequence ID" value="NZ_FNJU01000012.1"/>
</dbReference>
<feature type="transmembrane region" description="Helical" evidence="1">
    <location>
        <begin position="397"/>
        <end position="417"/>
    </location>
</feature>
<dbReference type="OrthoDB" id="137965at2"/>